<dbReference type="AlphaFoldDB" id="A3JZP7"/>
<proteinExistence type="predicted"/>
<dbReference type="PANTHER" id="PTHR36919">
    <property type="entry name" value="BLR1215 PROTEIN"/>
    <property type="match status" value="1"/>
</dbReference>
<dbReference type="PANTHER" id="PTHR36919:SF2">
    <property type="entry name" value="BLL6627 PROTEIN"/>
    <property type="match status" value="1"/>
</dbReference>
<dbReference type="EMBL" id="AAYA01000002">
    <property type="protein sequence ID" value="EBA09950.1"/>
    <property type="molecule type" value="Genomic_DNA"/>
</dbReference>
<keyword evidence="1" id="KW-0732">Signal</keyword>
<feature type="domain" description="DUF2147" evidence="2">
    <location>
        <begin position="43"/>
        <end position="144"/>
    </location>
</feature>
<dbReference type="Proteomes" id="UP000005713">
    <property type="component" value="Unassembled WGS sequence"/>
</dbReference>
<feature type="signal peptide" evidence="1">
    <location>
        <begin position="1"/>
        <end position="38"/>
    </location>
</feature>
<evidence type="ECO:0000256" key="1">
    <source>
        <dbReference type="SAM" id="SignalP"/>
    </source>
</evidence>
<evidence type="ECO:0000313" key="3">
    <source>
        <dbReference type="EMBL" id="EBA09950.1"/>
    </source>
</evidence>
<evidence type="ECO:0000313" key="4">
    <source>
        <dbReference type="Proteomes" id="UP000005713"/>
    </source>
</evidence>
<reference evidence="3 4" key="1">
    <citation type="submission" date="2006-06" db="EMBL/GenBank/DDBJ databases">
        <authorList>
            <person name="Moran M.A."/>
            <person name="Ferriera S."/>
            <person name="Johnson J."/>
            <person name="Kravitz S."/>
            <person name="Beeson K."/>
            <person name="Sutton G."/>
            <person name="Rogers Y.-H."/>
            <person name="Friedman R."/>
            <person name="Frazier M."/>
            <person name="Venter J.C."/>
        </authorList>
    </citation>
    <scope>NUCLEOTIDE SEQUENCE [LARGE SCALE GENOMIC DNA]</scope>
    <source>
        <strain evidence="3 4">E-37</strain>
    </source>
</reference>
<dbReference type="InterPro" id="IPR019223">
    <property type="entry name" value="DUF2147"/>
</dbReference>
<evidence type="ECO:0000259" key="2">
    <source>
        <dbReference type="Pfam" id="PF09917"/>
    </source>
</evidence>
<dbReference type="Gene3D" id="2.40.128.520">
    <property type="match status" value="1"/>
</dbReference>
<gene>
    <name evidence="3" type="ORF">SSE37_09078</name>
</gene>
<accession>A3JZP7</accession>
<feature type="chain" id="PRO_5002654753" description="DUF2147 domain-containing protein" evidence="1">
    <location>
        <begin position="39"/>
        <end position="146"/>
    </location>
</feature>
<sequence>MFESRHTRQVEWSKREDKTMRLLAYVAALGLFAAAAQADPVEGVWQTQPDEGSYAHVTMAPCGAKFCGVISRTFNASGEYKSPNISRKLVIDMAPQGGGKYKGQVWQPSKDRIFMGKMDLAGDRLQLAGCVAGGLICKKQTWARVK</sequence>
<dbReference type="Pfam" id="PF09917">
    <property type="entry name" value="DUF2147"/>
    <property type="match status" value="1"/>
</dbReference>
<dbReference type="eggNOG" id="COG4731">
    <property type="taxonomic scope" value="Bacteria"/>
</dbReference>
<keyword evidence="4" id="KW-1185">Reference proteome</keyword>
<organism evidence="3 4">
    <name type="scientific">Sagittula stellata (strain ATCC 700073 / DSM 11524 / E-37)</name>
    <dbReference type="NCBI Taxonomy" id="388399"/>
    <lineage>
        <taxon>Bacteria</taxon>
        <taxon>Pseudomonadati</taxon>
        <taxon>Pseudomonadota</taxon>
        <taxon>Alphaproteobacteria</taxon>
        <taxon>Rhodobacterales</taxon>
        <taxon>Roseobacteraceae</taxon>
        <taxon>Sagittula</taxon>
    </lineage>
</organism>
<comment type="caution">
    <text evidence="3">The sequence shown here is derived from an EMBL/GenBank/DDBJ whole genome shotgun (WGS) entry which is preliminary data.</text>
</comment>
<name>A3JZP7_SAGS3</name>
<protein>
    <recommendedName>
        <fullName evidence="2">DUF2147 domain-containing protein</fullName>
    </recommendedName>
</protein>